<feature type="transmembrane region" description="Helical" evidence="3">
    <location>
        <begin position="6"/>
        <end position="25"/>
    </location>
</feature>
<keyword evidence="3" id="KW-0472">Membrane</keyword>
<dbReference type="Pfam" id="PF00106">
    <property type="entry name" value="adh_short"/>
    <property type="match status" value="1"/>
</dbReference>
<name>A0A811LTC9_9BILA</name>
<dbReference type="PRINTS" id="PR00081">
    <property type="entry name" value="GDHRDH"/>
</dbReference>
<keyword evidence="3" id="KW-0812">Transmembrane</keyword>
<dbReference type="Gene3D" id="3.40.50.720">
    <property type="entry name" value="NAD(P)-binding Rossmann-like Domain"/>
    <property type="match status" value="1"/>
</dbReference>
<organism evidence="4 5">
    <name type="scientific">Bursaphelenchus okinawaensis</name>
    <dbReference type="NCBI Taxonomy" id="465554"/>
    <lineage>
        <taxon>Eukaryota</taxon>
        <taxon>Metazoa</taxon>
        <taxon>Ecdysozoa</taxon>
        <taxon>Nematoda</taxon>
        <taxon>Chromadorea</taxon>
        <taxon>Rhabditida</taxon>
        <taxon>Tylenchina</taxon>
        <taxon>Tylenchomorpha</taxon>
        <taxon>Aphelenchoidea</taxon>
        <taxon>Aphelenchoididae</taxon>
        <taxon>Bursaphelenchus</taxon>
    </lineage>
</organism>
<evidence type="ECO:0000256" key="2">
    <source>
        <dbReference type="ARBA" id="ARBA00023002"/>
    </source>
</evidence>
<dbReference type="EMBL" id="CAJFCW020000006">
    <property type="protein sequence ID" value="CAG9128558.1"/>
    <property type="molecule type" value="Genomic_DNA"/>
</dbReference>
<evidence type="ECO:0000256" key="1">
    <source>
        <dbReference type="ARBA" id="ARBA00006484"/>
    </source>
</evidence>
<dbReference type="AlphaFoldDB" id="A0A811LTC9"/>
<comment type="caution">
    <text evidence="4">The sequence shown here is derived from an EMBL/GenBank/DDBJ whole genome shotgun (WGS) entry which is preliminary data.</text>
</comment>
<reference evidence="4" key="1">
    <citation type="submission" date="2020-09" db="EMBL/GenBank/DDBJ databases">
        <authorList>
            <person name="Kikuchi T."/>
        </authorList>
    </citation>
    <scope>NUCLEOTIDE SEQUENCE</scope>
    <source>
        <strain evidence="4">SH1</strain>
    </source>
</reference>
<dbReference type="InterPro" id="IPR036291">
    <property type="entry name" value="NAD(P)-bd_dom_sf"/>
</dbReference>
<dbReference type="SUPFAM" id="SSF51735">
    <property type="entry name" value="NAD(P)-binding Rossmann-fold domains"/>
    <property type="match status" value="1"/>
</dbReference>
<evidence type="ECO:0000313" key="5">
    <source>
        <dbReference type="Proteomes" id="UP000614601"/>
    </source>
</evidence>
<keyword evidence="3" id="KW-1133">Transmembrane helix</keyword>
<dbReference type="GO" id="GO:0005811">
    <property type="term" value="C:lipid droplet"/>
    <property type="evidence" value="ECO:0007669"/>
    <property type="project" value="TreeGrafter"/>
</dbReference>
<dbReference type="EMBL" id="CAJFDH010000006">
    <property type="protein sequence ID" value="CAD5231219.1"/>
    <property type="molecule type" value="Genomic_DNA"/>
</dbReference>
<dbReference type="PANTHER" id="PTHR24322:SF736">
    <property type="entry name" value="RETINOL DEHYDROGENASE 10"/>
    <property type="match status" value="1"/>
</dbReference>
<dbReference type="OrthoDB" id="10253736at2759"/>
<dbReference type="GO" id="GO:0016616">
    <property type="term" value="F:oxidoreductase activity, acting on the CH-OH group of donors, NAD or NADP as acceptor"/>
    <property type="evidence" value="ECO:0007669"/>
    <property type="project" value="TreeGrafter"/>
</dbReference>
<dbReference type="InterPro" id="IPR002347">
    <property type="entry name" value="SDR_fam"/>
</dbReference>
<sequence length="221" mass="24812">MGITIIPRVIVWFLVVMAKTMYRLVIPYRFQKKKSLKGKKVILTGACGGLGSAFARALAKEGCHLALWDINELGLKKLKMDLLDQHDIDVFTQVVDIANEQEVIQKSNELKSLFGEINMVFNNAGVINVTPLLETSTELLEKLIHVNLMSHYYIIKQFLPTMIERNEGHIVATCSAAGHICPSEVVDYTGSKFAVRGYMEALYHQMLAAGHNIEFTTICPW</sequence>
<dbReference type="Proteomes" id="UP000614601">
    <property type="component" value="Unassembled WGS sequence"/>
</dbReference>
<comment type="similarity">
    <text evidence="1">Belongs to the short-chain dehydrogenases/reductases (SDR) family.</text>
</comment>
<proteinExistence type="inferred from homology"/>
<accession>A0A811LTC9</accession>
<keyword evidence="5" id="KW-1185">Reference proteome</keyword>
<dbReference type="Proteomes" id="UP000783686">
    <property type="component" value="Unassembled WGS sequence"/>
</dbReference>
<gene>
    <name evidence="4" type="ORF">BOKJ2_LOCUS14532</name>
</gene>
<protein>
    <submittedName>
        <fullName evidence="4">Uncharacterized protein</fullName>
    </submittedName>
</protein>
<keyword evidence="2" id="KW-0560">Oxidoreductase</keyword>
<evidence type="ECO:0000313" key="4">
    <source>
        <dbReference type="EMBL" id="CAD5231219.1"/>
    </source>
</evidence>
<evidence type="ECO:0000256" key="3">
    <source>
        <dbReference type="SAM" id="Phobius"/>
    </source>
</evidence>
<dbReference type="PANTHER" id="PTHR24322">
    <property type="entry name" value="PKSB"/>
    <property type="match status" value="1"/>
</dbReference>